<organism evidence="2 3">
    <name type="scientific">Brumimicrobium oceani</name>
    <dbReference type="NCBI Taxonomy" id="2100725"/>
    <lineage>
        <taxon>Bacteria</taxon>
        <taxon>Pseudomonadati</taxon>
        <taxon>Bacteroidota</taxon>
        <taxon>Flavobacteriia</taxon>
        <taxon>Flavobacteriales</taxon>
        <taxon>Crocinitomicaceae</taxon>
        <taxon>Brumimicrobium</taxon>
    </lineage>
</organism>
<evidence type="ECO:0000313" key="3">
    <source>
        <dbReference type="Proteomes" id="UP000245370"/>
    </source>
</evidence>
<protein>
    <recommendedName>
        <fullName evidence="1">Glycosyl transferase family 28 C-terminal domain-containing protein</fullName>
    </recommendedName>
</protein>
<evidence type="ECO:0000259" key="1">
    <source>
        <dbReference type="Pfam" id="PF04101"/>
    </source>
</evidence>
<gene>
    <name evidence="2" type="ORF">DIT68_12495</name>
</gene>
<proteinExistence type="predicted"/>
<sequence>MLSPLNWGLGHVSRTVPIIQWLLANENEVIICCDESQERFYRNYFPEIWYVPHAGYPFEFNGKGNWTLDILKNFSSLHLFLQEENRIMKQLVEKFNPDLIISDQRFGFVSKQVKSIIISHQLNLPVPKWNVFAKMWNRKLLSAFNEIWIPDNISQEYSGKLSNGKLKNKHFIGTCSRFKKTAIENSTSIKAEFEYLGIISGPLPYSKQLLDLFIKKMTQSNQKAAVIVPEEIFDTSLNSAIITAIPSPSHTEFINLLLKSKTVISRAGYSTLMDLIATKNKGILIPTPGQSEQIYLSKLHKEHPLWTFKTEEEFLQMDL</sequence>
<dbReference type="GO" id="GO:0016758">
    <property type="term" value="F:hexosyltransferase activity"/>
    <property type="evidence" value="ECO:0007669"/>
    <property type="project" value="InterPro"/>
</dbReference>
<dbReference type="Proteomes" id="UP000245370">
    <property type="component" value="Unassembled WGS sequence"/>
</dbReference>
<dbReference type="EMBL" id="QFRJ01000011">
    <property type="protein sequence ID" value="PWH84743.1"/>
    <property type="molecule type" value="Genomic_DNA"/>
</dbReference>
<feature type="domain" description="Glycosyl transferase family 28 C-terminal" evidence="1">
    <location>
        <begin position="257"/>
        <end position="294"/>
    </location>
</feature>
<keyword evidence="3" id="KW-1185">Reference proteome</keyword>
<accession>A0A2U2XAF0</accession>
<name>A0A2U2XAF0_9FLAO</name>
<reference evidence="2 3" key="2">
    <citation type="submission" date="2018-05" db="EMBL/GenBank/DDBJ databases">
        <authorList>
            <person name="Lanie J.A."/>
            <person name="Ng W.-L."/>
            <person name="Kazmierczak K.M."/>
            <person name="Andrzejewski T.M."/>
            <person name="Davidsen T.M."/>
            <person name="Wayne K.J."/>
            <person name="Tettelin H."/>
            <person name="Glass J.I."/>
            <person name="Rusch D."/>
            <person name="Podicherti R."/>
            <person name="Tsui H.-C.T."/>
            <person name="Winkler M.E."/>
        </authorList>
    </citation>
    <scope>NUCLEOTIDE SEQUENCE [LARGE SCALE GENOMIC DNA]</scope>
    <source>
        <strain evidence="2 3">C305</strain>
    </source>
</reference>
<comment type="caution">
    <text evidence="2">The sequence shown here is derived from an EMBL/GenBank/DDBJ whole genome shotgun (WGS) entry which is preliminary data.</text>
</comment>
<dbReference type="SUPFAM" id="SSF53756">
    <property type="entry name" value="UDP-Glycosyltransferase/glycogen phosphorylase"/>
    <property type="match status" value="1"/>
</dbReference>
<evidence type="ECO:0000313" key="2">
    <source>
        <dbReference type="EMBL" id="PWH84743.1"/>
    </source>
</evidence>
<reference evidence="2 3" key="1">
    <citation type="submission" date="2018-05" db="EMBL/GenBank/DDBJ databases">
        <title>Brumimicrobium oceani sp. nov., isolated from coastal sediment.</title>
        <authorList>
            <person name="Kou Y."/>
        </authorList>
    </citation>
    <scope>NUCLEOTIDE SEQUENCE [LARGE SCALE GENOMIC DNA]</scope>
    <source>
        <strain evidence="2 3">C305</strain>
    </source>
</reference>
<dbReference type="Pfam" id="PF04101">
    <property type="entry name" value="Glyco_tran_28_C"/>
    <property type="match status" value="1"/>
</dbReference>
<dbReference type="Gene3D" id="3.40.50.2000">
    <property type="entry name" value="Glycogen Phosphorylase B"/>
    <property type="match status" value="1"/>
</dbReference>
<dbReference type="AlphaFoldDB" id="A0A2U2XAF0"/>
<dbReference type="InterPro" id="IPR007235">
    <property type="entry name" value="Glyco_trans_28_C"/>
</dbReference>